<evidence type="ECO:0000313" key="3">
    <source>
        <dbReference type="Proteomes" id="UP000218811"/>
    </source>
</evidence>
<reference evidence="2 3" key="1">
    <citation type="journal article" date="2012" name="Science">
        <title>The Paleozoic origin of enzymatic lignin decomposition reconstructed from 31 fungal genomes.</title>
        <authorList>
            <person name="Floudas D."/>
            <person name="Binder M."/>
            <person name="Riley R."/>
            <person name="Barry K."/>
            <person name="Blanchette R.A."/>
            <person name="Henrissat B."/>
            <person name="Martinez A.T."/>
            <person name="Otillar R."/>
            <person name="Spatafora J.W."/>
            <person name="Yadav J.S."/>
            <person name="Aerts A."/>
            <person name="Benoit I."/>
            <person name="Boyd A."/>
            <person name="Carlson A."/>
            <person name="Copeland A."/>
            <person name="Coutinho P.M."/>
            <person name="de Vries R.P."/>
            <person name="Ferreira P."/>
            <person name="Findley K."/>
            <person name="Foster B."/>
            <person name="Gaskell J."/>
            <person name="Glotzer D."/>
            <person name="Gorecki P."/>
            <person name="Heitman J."/>
            <person name="Hesse C."/>
            <person name="Hori C."/>
            <person name="Igarashi K."/>
            <person name="Jurgens J.A."/>
            <person name="Kallen N."/>
            <person name="Kersten P."/>
            <person name="Kohler A."/>
            <person name="Kuees U."/>
            <person name="Kumar T.K.A."/>
            <person name="Kuo A."/>
            <person name="LaButti K."/>
            <person name="Larrondo L.F."/>
            <person name="Lindquist E."/>
            <person name="Ling A."/>
            <person name="Lombard V."/>
            <person name="Lucas S."/>
            <person name="Lundell T."/>
            <person name="Martin R."/>
            <person name="McLaughlin D.J."/>
            <person name="Morgenstern I."/>
            <person name="Morin E."/>
            <person name="Murat C."/>
            <person name="Nagy L.G."/>
            <person name="Nolan M."/>
            <person name="Ohm R.A."/>
            <person name="Patyshakuliyeva A."/>
            <person name="Rokas A."/>
            <person name="Ruiz-Duenas F.J."/>
            <person name="Sabat G."/>
            <person name="Salamov A."/>
            <person name="Samejima M."/>
            <person name="Schmutz J."/>
            <person name="Slot J.C."/>
            <person name="St John F."/>
            <person name="Stenlid J."/>
            <person name="Sun H."/>
            <person name="Sun S."/>
            <person name="Syed K."/>
            <person name="Tsang A."/>
            <person name="Wiebenga A."/>
            <person name="Young D."/>
            <person name="Pisabarro A."/>
            <person name="Eastwood D.C."/>
            <person name="Martin F."/>
            <person name="Cullen D."/>
            <person name="Grigoriev I.V."/>
            <person name="Hibbett D.S."/>
        </authorList>
    </citation>
    <scope>NUCLEOTIDE SEQUENCE [LARGE SCALE GENOMIC DNA]</scope>
    <source>
        <strain evidence="2 3">MD-104</strain>
    </source>
</reference>
<proteinExistence type="predicted"/>
<feature type="region of interest" description="Disordered" evidence="1">
    <location>
        <begin position="204"/>
        <end position="229"/>
    </location>
</feature>
<sequence>MASYGFSPTMAPYGLPPVEVHVTERLSSGQGQGHGNGNGNWHDPAYVSESEETNTRASGPKILTLLLEISRPCRSAENGARKRVRCLASKDCRATWAWPRNRSRILEHAAGCDFLPPDLKQRASEELSYMKAKQKALKDPRNHSVKRPRNAEMDDSGDTLTARKRARELPVGVANPSFGSRIFPVESSTVHDRESWSQDIRITTLPPRNLPSSMMRSQDAPGSNRAAENPLDAANRFPFELSERIGSTYSILQTVGPSVTPLSETQGSRSMLFSKPRSIMDMPERGYGMEIALEMTVKIAGFSPVIDGIRTILALIDGTRYSTWVRAAESVLDCLPAYRDLATDRFPVRDYYKLKLWMRKHCWPSSPRFEAELQTFLAVALPYAISIGRFTSTQTTPQDVVKSWLEVQEEIYQALNDEELVWPDMATKEEVHNILSHEHFTELFYDYRADGSTIDMYLDPKLRDVRMYRPVFFNYHNEFGRMADKFLEEPTARLRLPTLARWRTETKLLSILHRDHLYDFTSNNSHDIMKDRNPLLSSLAADVARQQLRAELKAFARGDRPFNRRYNFREGEMRWWLHVQKEDGARVLGALAILWYYPVDGDITASSESEDEESTV</sequence>
<protein>
    <submittedName>
        <fullName evidence="2">Uncharacterized protein</fullName>
    </submittedName>
</protein>
<organism evidence="2 3">
    <name type="scientific">Wolfiporia cocos (strain MD-104)</name>
    <name type="common">Brown rot fungus</name>
    <dbReference type="NCBI Taxonomy" id="742152"/>
    <lineage>
        <taxon>Eukaryota</taxon>
        <taxon>Fungi</taxon>
        <taxon>Dikarya</taxon>
        <taxon>Basidiomycota</taxon>
        <taxon>Agaricomycotina</taxon>
        <taxon>Agaricomycetes</taxon>
        <taxon>Polyporales</taxon>
        <taxon>Phaeolaceae</taxon>
        <taxon>Wolfiporia</taxon>
    </lineage>
</organism>
<dbReference type="EMBL" id="KB467843">
    <property type="protein sequence ID" value="PCH35177.1"/>
    <property type="molecule type" value="Genomic_DNA"/>
</dbReference>
<evidence type="ECO:0000256" key="1">
    <source>
        <dbReference type="SAM" id="MobiDB-lite"/>
    </source>
</evidence>
<feature type="region of interest" description="Disordered" evidence="1">
    <location>
        <begin position="133"/>
        <end position="157"/>
    </location>
</feature>
<dbReference type="AlphaFoldDB" id="A0A2H3JGQ0"/>
<dbReference type="OrthoDB" id="2686796at2759"/>
<feature type="region of interest" description="Disordered" evidence="1">
    <location>
        <begin position="26"/>
        <end position="57"/>
    </location>
</feature>
<dbReference type="Proteomes" id="UP000218811">
    <property type="component" value="Unassembled WGS sequence"/>
</dbReference>
<name>A0A2H3JGQ0_WOLCO</name>
<accession>A0A2H3JGQ0</accession>
<gene>
    <name evidence="2" type="ORF">WOLCODRAFT_166098</name>
</gene>
<keyword evidence="3" id="KW-1185">Reference proteome</keyword>
<evidence type="ECO:0000313" key="2">
    <source>
        <dbReference type="EMBL" id="PCH35177.1"/>
    </source>
</evidence>